<dbReference type="InterPro" id="IPR003739">
    <property type="entry name" value="Lys_aminomutase/Glu_NH3_mut"/>
</dbReference>
<evidence type="ECO:0000256" key="11">
    <source>
        <dbReference type="ARBA" id="ARBA00023004"/>
    </source>
</evidence>
<dbReference type="CDD" id="cd01335">
    <property type="entry name" value="Radical_SAM"/>
    <property type="match status" value="1"/>
</dbReference>
<dbReference type="EMBL" id="AP025592">
    <property type="protein sequence ID" value="BDG07055.1"/>
    <property type="molecule type" value="Genomic_DNA"/>
</dbReference>
<dbReference type="Proteomes" id="UP001162734">
    <property type="component" value="Chromosome"/>
</dbReference>
<accession>A0ABN6N1F9</accession>
<dbReference type="SFLD" id="SFLDS00029">
    <property type="entry name" value="Radical_SAM"/>
    <property type="match status" value="1"/>
</dbReference>
<dbReference type="NCBIfam" id="TIGR00238">
    <property type="entry name" value="KamA family radical SAM protein"/>
    <property type="match status" value="1"/>
</dbReference>
<keyword evidence="12" id="KW-0411">Iron-sulfur</keyword>
<comment type="catalytic activity">
    <reaction evidence="1">
        <text>L-lysine = (3S)-3,6-diaminohexanoate</text>
        <dbReference type="Rhea" id="RHEA:19177"/>
        <dbReference type="ChEBI" id="CHEBI:32551"/>
        <dbReference type="ChEBI" id="CHEBI:57434"/>
        <dbReference type="EC" id="5.4.3.2"/>
    </reaction>
</comment>
<evidence type="ECO:0000313" key="17">
    <source>
        <dbReference type="Proteomes" id="UP001162734"/>
    </source>
</evidence>
<dbReference type="SUPFAM" id="SSF102114">
    <property type="entry name" value="Radical SAM enzymes"/>
    <property type="match status" value="1"/>
</dbReference>
<evidence type="ECO:0000256" key="4">
    <source>
        <dbReference type="ARBA" id="ARBA00008703"/>
    </source>
</evidence>
<proteinExistence type="inferred from homology"/>
<name>A0ABN6N1F9_9BACT</name>
<dbReference type="InterPro" id="IPR022459">
    <property type="entry name" value="Lysine_aminomutase"/>
</dbReference>
<dbReference type="Gene3D" id="3.20.20.70">
    <property type="entry name" value="Aldolase class I"/>
    <property type="match status" value="1"/>
</dbReference>
<dbReference type="SFLD" id="SFLDG01070">
    <property type="entry name" value="PLP-dependent"/>
    <property type="match status" value="1"/>
</dbReference>
<comment type="similarity">
    <text evidence="4">Belongs to the radical SAM superfamily. KamA family.</text>
</comment>
<keyword evidence="10" id="KW-0663">Pyridoxal phosphate</keyword>
<evidence type="ECO:0000256" key="9">
    <source>
        <dbReference type="ARBA" id="ARBA00022723"/>
    </source>
</evidence>
<keyword evidence="8" id="KW-0949">S-adenosyl-L-methionine</keyword>
<comment type="cofactor">
    <cofactor evidence="3">
        <name>[4Fe-4S] cluster</name>
        <dbReference type="ChEBI" id="CHEBI:49883"/>
    </cofactor>
</comment>
<evidence type="ECO:0000256" key="5">
    <source>
        <dbReference type="ARBA" id="ARBA00012144"/>
    </source>
</evidence>
<evidence type="ECO:0000256" key="13">
    <source>
        <dbReference type="ARBA" id="ARBA00023235"/>
    </source>
</evidence>
<dbReference type="InterPro" id="IPR058240">
    <property type="entry name" value="rSAM_sf"/>
</dbReference>
<evidence type="ECO:0000256" key="12">
    <source>
        <dbReference type="ARBA" id="ARBA00023014"/>
    </source>
</evidence>
<dbReference type="PANTHER" id="PTHR30538:SF1">
    <property type="entry name" value="L-LYSINE 2,3-AMINOMUTASE"/>
    <property type="match status" value="1"/>
</dbReference>
<sequence>MPGSVKSTEPAARPAGVERSLDRRVPRLYVNGRIASLVVGTVMASLPVVTDAPLPAREASNSAGEISPVPPVPAASLRPPRSVTSRFPPGPRSIWSGVPETLWNDWHWQQRERVTRLDQLERVIRVTDGERRACVGTEHEFHMGITPYYAALMDPEDPACPVRAQAVPAEGELHLDPSDLADPLAEERDMPVRGLTHRYPDRVLFYTTHNCPVYCRHCTRKRKVADPTSAAAKAQHEAAFAYIAAHPEIRDVVISGGDPLSLSDERLDYILGRLRAIPHVEIFRLGTRNLVTLPQRVTDDLCYVLRHHHPVYVNTHFNHPKECTAEAFEAARRLADAGCVLGNQMVLLKGVNDAPATVKELNHKLLLMRIRPYYIYQCDLARGISHFRTPVQAGLDILRALRGHTSGLAVPYFVVDAPNGGGKIPMNPDYVVSHDGKRWVLRNYEGKDFTYEEP</sequence>
<evidence type="ECO:0000256" key="8">
    <source>
        <dbReference type="ARBA" id="ARBA00022691"/>
    </source>
</evidence>
<organism evidence="16 17">
    <name type="scientific">Anaeromyxobacter paludicola</name>
    <dbReference type="NCBI Taxonomy" id="2918171"/>
    <lineage>
        <taxon>Bacteria</taxon>
        <taxon>Pseudomonadati</taxon>
        <taxon>Myxococcota</taxon>
        <taxon>Myxococcia</taxon>
        <taxon>Myxococcales</taxon>
        <taxon>Cystobacterineae</taxon>
        <taxon>Anaeromyxobacteraceae</taxon>
        <taxon>Anaeromyxobacter</taxon>
    </lineage>
</organism>
<keyword evidence="17" id="KW-1185">Reference proteome</keyword>
<keyword evidence="11" id="KW-0408">Iron</keyword>
<dbReference type="SFLD" id="SFLDF00283">
    <property type="entry name" value="L-lysine_2_3-aminomutase_(LAM"/>
    <property type="match status" value="1"/>
</dbReference>
<dbReference type="Pfam" id="PF12544">
    <property type="entry name" value="LAM_C"/>
    <property type="match status" value="1"/>
</dbReference>
<reference evidence="17" key="1">
    <citation type="journal article" date="2022" name="Int. J. Syst. Evol. Microbiol.">
        <title>Anaeromyxobacter oryzae sp. nov., Anaeromyxobacter diazotrophicus sp. nov. and Anaeromyxobacter paludicola sp. nov., isolated from paddy soils.</title>
        <authorList>
            <person name="Itoh H."/>
            <person name="Xu Z."/>
            <person name="Mise K."/>
            <person name="Masuda Y."/>
            <person name="Ushijima N."/>
            <person name="Hayakawa C."/>
            <person name="Shiratori Y."/>
            <person name="Senoo K."/>
        </authorList>
    </citation>
    <scope>NUCLEOTIDE SEQUENCE [LARGE SCALE GENOMIC DNA]</scope>
    <source>
        <strain evidence="17">Red630</strain>
    </source>
</reference>
<dbReference type="PROSITE" id="PS51918">
    <property type="entry name" value="RADICAL_SAM"/>
    <property type="match status" value="1"/>
</dbReference>
<dbReference type="EC" id="5.4.3.2" evidence="5"/>
<evidence type="ECO:0000256" key="10">
    <source>
        <dbReference type="ARBA" id="ARBA00022898"/>
    </source>
</evidence>
<dbReference type="PANTHER" id="PTHR30538">
    <property type="entry name" value="LYSINE 2,3-AMINOMUTASE-RELATED"/>
    <property type="match status" value="1"/>
</dbReference>
<dbReference type="Gene3D" id="6.20.120.40">
    <property type="match status" value="1"/>
</dbReference>
<evidence type="ECO:0000259" key="15">
    <source>
        <dbReference type="PROSITE" id="PS51918"/>
    </source>
</evidence>
<comment type="cofactor">
    <cofactor evidence="2">
        <name>pyridoxal 5'-phosphate</name>
        <dbReference type="ChEBI" id="CHEBI:597326"/>
    </cofactor>
</comment>
<dbReference type="InterPro" id="IPR007197">
    <property type="entry name" value="rSAM"/>
</dbReference>
<keyword evidence="7" id="KW-0004">4Fe-4S</keyword>
<evidence type="ECO:0000256" key="2">
    <source>
        <dbReference type="ARBA" id="ARBA00001933"/>
    </source>
</evidence>
<evidence type="ECO:0000256" key="3">
    <source>
        <dbReference type="ARBA" id="ARBA00001966"/>
    </source>
</evidence>
<evidence type="ECO:0000256" key="14">
    <source>
        <dbReference type="SAM" id="MobiDB-lite"/>
    </source>
</evidence>
<evidence type="ECO:0000256" key="6">
    <source>
        <dbReference type="ARBA" id="ARBA00022363"/>
    </source>
</evidence>
<keyword evidence="9" id="KW-0479">Metal-binding</keyword>
<dbReference type="Gene3D" id="6.10.140.1170">
    <property type="match status" value="1"/>
</dbReference>
<dbReference type="Pfam" id="PF04055">
    <property type="entry name" value="Radical_SAM"/>
    <property type="match status" value="1"/>
</dbReference>
<gene>
    <name evidence="16" type="primary">kamA</name>
    <name evidence="16" type="ORF">AMPC_01680</name>
</gene>
<dbReference type="InterPro" id="IPR013785">
    <property type="entry name" value="Aldolase_TIM"/>
</dbReference>
<protein>
    <recommendedName>
        <fullName evidence="6">L-lysine 2,3-aminomutase</fullName>
        <ecNumber evidence="5">5.4.3.2</ecNumber>
    </recommendedName>
</protein>
<feature type="domain" description="Radical SAM core" evidence="15">
    <location>
        <begin position="197"/>
        <end position="408"/>
    </location>
</feature>
<keyword evidence="13" id="KW-0413">Isomerase</keyword>
<evidence type="ECO:0000256" key="7">
    <source>
        <dbReference type="ARBA" id="ARBA00022485"/>
    </source>
</evidence>
<evidence type="ECO:0000256" key="1">
    <source>
        <dbReference type="ARBA" id="ARBA00000911"/>
    </source>
</evidence>
<dbReference type="InterPro" id="IPR025895">
    <property type="entry name" value="LAM_C_dom"/>
</dbReference>
<evidence type="ECO:0000313" key="16">
    <source>
        <dbReference type="EMBL" id="BDG07055.1"/>
    </source>
</evidence>
<feature type="region of interest" description="Disordered" evidence="14">
    <location>
        <begin position="58"/>
        <end position="88"/>
    </location>
</feature>